<keyword evidence="8" id="KW-1185">Reference proteome</keyword>
<accession>A0ABQ2FP48</accession>
<dbReference type="InterPro" id="IPR011010">
    <property type="entry name" value="DNA_brk_join_enz"/>
</dbReference>
<sequence length="311" mass="34923">MPPTTPLSLSDLQQFSQRDLEQWSRQTAQNRDLEGLCLLVDHYVLTAGRKQAYTSPRTLLSYHRGLKDYLTWVGDTHTDLLHPGRRNLALYLTHLKSRPLHGRSGQPSQATAALYLAAARTLYRALHWAGALDVTPDATHVPTDPTRSAVRHPPYPDSLESVYAHADPTACALLLLCDHGGLRIAEALSVTAHDVQGRHLLVHGKGGTQRRVPLSARLRAALDQLTPHPTTGRYFTWTYDQAAYRMKRLFGQAGLPWRGFHAARKSAATRLYRQTHDFTRVALFLGHASADTTRWYVLVDEDDLTAEVEDW</sequence>
<dbReference type="SUPFAM" id="SSF56349">
    <property type="entry name" value="DNA breaking-rejoining enzymes"/>
    <property type="match status" value="1"/>
</dbReference>
<keyword evidence="2 4" id="KW-0238">DNA-binding</keyword>
<feature type="domain" description="Core-binding (CB)" evidence="6">
    <location>
        <begin position="44"/>
        <end position="127"/>
    </location>
</feature>
<dbReference type="Proteomes" id="UP000604341">
    <property type="component" value="Unassembled WGS sequence"/>
</dbReference>
<dbReference type="PROSITE" id="PS51898">
    <property type="entry name" value="TYR_RECOMBINASE"/>
    <property type="match status" value="1"/>
</dbReference>
<dbReference type="RefSeq" id="WP_229784785.1">
    <property type="nucleotide sequence ID" value="NZ_BMPE01000015.1"/>
</dbReference>
<evidence type="ECO:0000256" key="2">
    <source>
        <dbReference type="ARBA" id="ARBA00023125"/>
    </source>
</evidence>
<keyword evidence="3" id="KW-0233">DNA recombination</keyword>
<feature type="domain" description="Tyr recombinase" evidence="5">
    <location>
        <begin position="149"/>
        <end position="309"/>
    </location>
</feature>
<gene>
    <name evidence="7" type="ORF">GCM10010844_34960</name>
</gene>
<proteinExistence type="predicted"/>
<dbReference type="PANTHER" id="PTHR30349">
    <property type="entry name" value="PHAGE INTEGRASE-RELATED"/>
    <property type="match status" value="1"/>
</dbReference>
<evidence type="ECO:0000259" key="6">
    <source>
        <dbReference type="PROSITE" id="PS51900"/>
    </source>
</evidence>
<evidence type="ECO:0000259" key="5">
    <source>
        <dbReference type="PROSITE" id="PS51898"/>
    </source>
</evidence>
<dbReference type="PROSITE" id="PS51900">
    <property type="entry name" value="CB"/>
    <property type="match status" value="1"/>
</dbReference>
<dbReference type="Pfam" id="PF00589">
    <property type="entry name" value="Phage_integrase"/>
    <property type="match status" value="1"/>
</dbReference>
<reference evidence="8" key="1">
    <citation type="journal article" date="2019" name="Int. J. Syst. Evol. Microbiol.">
        <title>The Global Catalogue of Microorganisms (GCM) 10K type strain sequencing project: providing services to taxonomists for standard genome sequencing and annotation.</title>
        <authorList>
            <consortium name="The Broad Institute Genomics Platform"/>
            <consortium name="The Broad Institute Genome Sequencing Center for Infectious Disease"/>
            <person name="Wu L."/>
            <person name="Ma J."/>
        </authorList>
    </citation>
    <scope>NUCLEOTIDE SEQUENCE [LARGE SCALE GENOMIC DNA]</scope>
    <source>
        <strain evidence="8">JCM 19173</strain>
    </source>
</reference>
<dbReference type="Gene3D" id="1.10.443.10">
    <property type="entry name" value="Intergrase catalytic core"/>
    <property type="match status" value="1"/>
</dbReference>
<evidence type="ECO:0000313" key="8">
    <source>
        <dbReference type="Proteomes" id="UP000604341"/>
    </source>
</evidence>
<dbReference type="InterPro" id="IPR050090">
    <property type="entry name" value="Tyrosine_recombinase_XerCD"/>
</dbReference>
<dbReference type="EMBL" id="BMPE01000015">
    <property type="protein sequence ID" value="GGL13161.1"/>
    <property type="molecule type" value="Genomic_DNA"/>
</dbReference>
<name>A0ABQ2FP48_9DEIO</name>
<dbReference type="PANTHER" id="PTHR30349:SF81">
    <property type="entry name" value="TYROSINE RECOMBINASE XERC"/>
    <property type="match status" value="1"/>
</dbReference>
<dbReference type="InterPro" id="IPR004107">
    <property type="entry name" value="Integrase_SAM-like_N"/>
</dbReference>
<dbReference type="CDD" id="cd00397">
    <property type="entry name" value="DNA_BRE_C"/>
    <property type="match status" value="1"/>
</dbReference>
<dbReference type="InterPro" id="IPR010998">
    <property type="entry name" value="Integrase_recombinase_N"/>
</dbReference>
<dbReference type="Pfam" id="PF02899">
    <property type="entry name" value="Phage_int_SAM_1"/>
    <property type="match status" value="1"/>
</dbReference>
<comment type="caution">
    <text evidence="7">The sequence shown here is derived from an EMBL/GenBank/DDBJ whole genome shotgun (WGS) entry which is preliminary data.</text>
</comment>
<evidence type="ECO:0000313" key="7">
    <source>
        <dbReference type="EMBL" id="GGL13161.1"/>
    </source>
</evidence>
<dbReference type="InterPro" id="IPR002104">
    <property type="entry name" value="Integrase_catalytic"/>
</dbReference>
<organism evidence="7 8">
    <name type="scientific">Deinococcus radiotolerans</name>
    <dbReference type="NCBI Taxonomy" id="1309407"/>
    <lineage>
        <taxon>Bacteria</taxon>
        <taxon>Thermotogati</taxon>
        <taxon>Deinococcota</taxon>
        <taxon>Deinococci</taxon>
        <taxon>Deinococcales</taxon>
        <taxon>Deinococcaceae</taxon>
        <taxon>Deinococcus</taxon>
    </lineage>
</organism>
<protein>
    <submittedName>
        <fullName evidence="7">Integrase</fullName>
    </submittedName>
</protein>
<keyword evidence="1" id="KW-0229">DNA integration</keyword>
<evidence type="ECO:0000256" key="1">
    <source>
        <dbReference type="ARBA" id="ARBA00022908"/>
    </source>
</evidence>
<evidence type="ECO:0000256" key="4">
    <source>
        <dbReference type="PROSITE-ProRule" id="PRU01248"/>
    </source>
</evidence>
<evidence type="ECO:0000256" key="3">
    <source>
        <dbReference type="ARBA" id="ARBA00023172"/>
    </source>
</evidence>
<dbReference type="InterPro" id="IPR013762">
    <property type="entry name" value="Integrase-like_cat_sf"/>
</dbReference>
<dbReference type="Gene3D" id="1.10.150.130">
    <property type="match status" value="1"/>
</dbReference>
<dbReference type="InterPro" id="IPR044068">
    <property type="entry name" value="CB"/>
</dbReference>